<dbReference type="Gene3D" id="1.10.238.10">
    <property type="entry name" value="EF-hand"/>
    <property type="match status" value="1"/>
</dbReference>
<dbReference type="InterPro" id="IPR011992">
    <property type="entry name" value="EF-hand-dom_pair"/>
</dbReference>
<dbReference type="HOGENOM" id="CLU_1919067_0_0_1"/>
<reference evidence="4" key="3">
    <citation type="submission" date="2015-06" db="UniProtKB">
        <authorList>
            <consortium name="EnsemblMetazoa"/>
        </authorList>
    </citation>
    <scope>IDENTIFICATION</scope>
</reference>
<name>R7TC69_CAPTE</name>
<evidence type="ECO:0000259" key="2">
    <source>
        <dbReference type="PROSITE" id="PS50222"/>
    </source>
</evidence>
<reference evidence="5" key="1">
    <citation type="submission" date="2012-12" db="EMBL/GenBank/DDBJ databases">
        <authorList>
            <person name="Hellsten U."/>
            <person name="Grimwood J."/>
            <person name="Chapman J.A."/>
            <person name="Shapiro H."/>
            <person name="Aerts A."/>
            <person name="Otillar R.P."/>
            <person name="Terry A.Y."/>
            <person name="Boore J.L."/>
            <person name="Simakov O."/>
            <person name="Marletaz F."/>
            <person name="Cho S.-J."/>
            <person name="Edsinger-Gonzales E."/>
            <person name="Havlak P."/>
            <person name="Kuo D.-H."/>
            <person name="Larsson T."/>
            <person name="Lv J."/>
            <person name="Arendt D."/>
            <person name="Savage R."/>
            <person name="Osoegawa K."/>
            <person name="de Jong P."/>
            <person name="Lindberg D.R."/>
            <person name="Seaver E.C."/>
            <person name="Weisblat D.A."/>
            <person name="Putnam N.H."/>
            <person name="Grigoriev I.V."/>
            <person name="Rokhsar D.S."/>
        </authorList>
    </citation>
    <scope>NUCLEOTIDE SEQUENCE</scope>
    <source>
        <strain evidence="5">I ESC-2004</strain>
    </source>
</reference>
<reference evidence="3 5" key="2">
    <citation type="journal article" date="2013" name="Nature">
        <title>Insights into bilaterian evolution from three spiralian genomes.</title>
        <authorList>
            <person name="Simakov O."/>
            <person name="Marletaz F."/>
            <person name="Cho S.J."/>
            <person name="Edsinger-Gonzales E."/>
            <person name="Havlak P."/>
            <person name="Hellsten U."/>
            <person name="Kuo D.H."/>
            <person name="Larsson T."/>
            <person name="Lv J."/>
            <person name="Arendt D."/>
            <person name="Savage R."/>
            <person name="Osoegawa K."/>
            <person name="de Jong P."/>
            <person name="Grimwood J."/>
            <person name="Chapman J.A."/>
            <person name="Shapiro H."/>
            <person name="Aerts A."/>
            <person name="Otillar R.P."/>
            <person name="Terry A.Y."/>
            <person name="Boore J.L."/>
            <person name="Grigoriev I.V."/>
            <person name="Lindberg D.R."/>
            <person name="Seaver E.C."/>
            <person name="Weisblat D.A."/>
            <person name="Putnam N.H."/>
            <person name="Rokhsar D.S."/>
        </authorList>
    </citation>
    <scope>NUCLEOTIDE SEQUENCE</scope>
    <source>
        <strain evidence="3 5">I ESC-2004</strain>
    </source>
</reference>
<dbReference type="EMBL" id="KB311529">
    <property type="protein sequence ID" value="ELT89097.1"/>
    <property type="molecule type" value="Genomic_DNA"/>
</dbReference>
<keyword evidence="1" id="KW-0106">Calcium</keyword>
<sequence>MFLAIINDTYSEVKEEISNQKNEFEMGDYFKQGYNKMLDKLNLKRDKIVDIQKALQTADINNDDRLDFDEWRQELKTRGYAEAEIEAVFAKYDIDGDRVLDKTEQRKMQADLEGQKVRIHLHKLSYNYCVWF</sequence>
<dbReference type="EnsemblMetazoa" id="CapteT146610">
    <property type="protein sequence ID" value="CapteP146610"/>
    <property type="gene ID" value="CapteG146610"/>
</dbReference>
<dbReference type="EMBL" id="AMQN01032951">
    <property type="status" value="NOT_ANNOTATED_CDS"/>
    <property type="molecule type" value="Genomic_DNA"/>
</dbReference>
<dbReference type="Proteomes" id="UP000014760">
    <property type="component" value="Unassembled WGS sequence"/>
</dbReference>
<dbReference type="PROSITE" id="PS50222">
    <property type="entry name" value="EF_HAND_2"/>
    <property type="match status" value="1"/>
</dbReference>
<proteinExistence type="predicted"/>
<dbReference type="SMART" id="SM00054">
    <property type="entry name" value="EFh"/>
    <property type="match status" value="2"/>
</dbReference>
<evidence type="ECO:0000313" key="4">
    <source>
        <dbReference type="EnsemblMetazoa" id="CapteP146610"/>
    </source>
</evidence>
<dbReference type="SUPFAM" id="SSF47473">
    <property type="entry name" value="EF-hand"/>
    <property type="match status" value="1"/>
</dbReference>
<feature type="domain" description="EF-hand" evidence="2">
    <location>
        <begin position="46"/>
        <end position="81"/>
    </location>
</feature>
<dbReference type="OrthoDB" id="444119at2759"/>
<dbReference type="AlphaFoldDB" id="R7TC69"/>
<evidence type="ECO:0000313" key="5">
    <source>
        <dbReference type="Proteomes" id="UP000014760"/>
    </source>
</evidence>
<dbReference type="InterPro" id="IPR018247">
    <property type="entry name" value="EF_Hand_1_Ca_BS"/>
</dbReference>
<organism evidence="3">
    <name type="scientific">Capitella teleta</name>
    <name type="common">Polychaete worm</name>
    <dbReference type="NCBI Taxonomy" id="283909"/>
    <lineage>
        <taxon>Eukaryota</taxon>
        <taxon>Metazoa</taxon>
        <taxon>Spiralia</taxon>
        <taxon>Lophotrochozoa</taxon>
        <taxon>Annelida</taxon>
        <taxon>Polychaeta</taxon>
        <taxon>Sedentaria</taxon>
        <taxon>Scolecida</taxon>
        <taxon>Capitellidae</taxon>
        <taxon>Capitella</taxon>
    </lineage>
</organism>
<dbReference type="GO" id="GO:0005509">
    <property type="term" value="F:calcium ion binding"/>
    <property type="evidence" value="ECO:0007669"/>
    <property type="project" value="InterPro"/>
</dbReference>
<dbReference type="InterPro" id="IPR002048">
    <property type="entry name" value="EF_hand_dom"/>
</dbReference>
<accession>R7TC69</accession>
<protein>
    <recommendedName>
        <fullName evidence="2">EF-hand domain-containing protein</fullName>
    </recommendedName>
</protein>
<evidence type="ECO:0000256" key="1">
    <source>
        <dbReference type="ARBA" id="ARBA00022837"/>
    </source>
</evidence>
<dbReference type="STRING" id="283909.R7TC69"/>
<dbReference type="PROSITE" id="PS00018">
    <property type="entry name" value="EF_HAND_1"/>
    <property type="match status" value="1"/>
</dbReference>
<keyword evidence="5" id="KW-1185">Reference proteome</keyword>
<gene>
    <name evidence="3" type="ORF">CAPTEDRAFT_146610</name>
</gene>
<evidence type="ECO:0000313" key="3">
    <source>
        <dbReference type="EMBL" id="ELT89097.1"/>
    </source>
</evidence>